<proteinExistence type="predicted"/>
<evidence type="ECO:0000256" key="1">
    <source>
        <dbReference type="SAM" id="Coils"/>
    </source>
</evidence>
<dbReference type="AlphaFoldDB" id="A0A5J4VQB2"/>
<keyword evidence="1" id="KW-0175">Coiled coil</keyword>
<protein>
    <submittedName>
        <fullName evidence="2">Uncharacterized protein</fullName>
    </submittedName>
</protein>
<name>A0A5J4VQB2_9EUKA</name>
<feature type="coiled-coil region" evidence="1">
    <location>
        <begin position="57"/>
        <end position="235"/>
    </location>
</feature>
<comment type="caution">
    <text evidence="2">The sequence shown here is derived from an EMBL/GenBank/DDBJ whole genome shotgun (WGS) entry which is preliminary data.</text>
</comment>
<gene>
    <name evidence="2" type="ORF">EZS28_019793</name>
</gene>
<evidence type="ECO:0000313" key="3">
    <source>
        <dbReference type="Proteomes" id="UP000324800"/>
    </source>
</evidence>
<organism evidence="2 3">
    <name type="scientific">Streblomastix strix</name>
    <dbReference type="NCBI Taxonomy" id="222440"/>
    <lineage>
        <taxon>Eukaryota</taxon>
        <taxon>Metamonada</taxon>
        <taxon>Preaxostyla</taxon>
        <taxon>Oxymonadida</taxon>
        <taxon>Streblomastigidae</taxon>
        <taxon>Streblomastix</taxon>
    </lineage>
</organism>
<reference evidence="2 3" key="1">
    <citation type="submission" date="2019-03" db="EMBL/GenBank/DDBJ databases">
        <title>Single cell metagenomics reveals metabolic interactions within the superorganism composed of flagellate Streblomastix strix and complex community of Bacteroidetes bacteria on its surface.</title>
        <authorList>
            <person name="Treitli S.C."/>
            <person name="Kolisko M."/>
            <person name="Husnik F."/>
            <person name="Keeling P."/>
            <person name="Hampl V."/>
        </authorList>
    </citation>
    <scope>NUCLEOTIDE SEQUENCE [LARGE SCALE GENOMIC DNA]</scope>
    <source>
        <strain evidence="2">ST1C</strain>
    </source>
</reference>
<evidence type="ECO:0000313" key="2">
    <source>
        <dbReference type="EMBL" id="KAA6384681.1"/>
    </source>
</evidence>
<accession>A0A5J4VQB2</accession>
<dbReference type="EMBL" id="SNRW01005637">
    <property type="protein sequence ID" value="KAA6384681.1"/>
    <property type="molecule type" value="Genomic_DNA"/>
</dbReference>
<dbReference type="Proteomes" id="UP000324800">
    <property type="component" value="Unassembled WGS sequence"/>
</dbReference>
<sequence>MEKTLSQLAGAIYQIHAKPSASELEIEQTAGVYEDEINEILGKAHAKIAEFSQHFEAKKNENAIAEALKKLKAQQEEEKKKTISDVGNIQKAAIQSEQRLREDCKEKINSFIIEKEKIESELQKKIELLNKESEQIRIERDKWHEQLINMQEDLNKQKNLLMNRITESDNRLKIAEIEYKKELQQAQNKEKIKEQEIDRLSQENEEALSSYKYSCEQKEKEMIKNKQDIEKQLQQSVE</sequence>